<gene>
    <name evidence="1" type="ORF">PoB_002294200</name>
</gene>
<protein>
    <submittedName>
        <fullName evidence="1">Uncharacterized protein</fullName>
    </submittedName>
</protein>
<proteinExistence type="predicted"/>
<evidence type="ECO:0000313" key="1">
    <source>
        <dbReference type="EMBL" id="GFN96436.1"/>
    </source>
</evidence>
<reference evidence="1 2" key="1">
    <citation type="journal article" date="2021" name="Elife">
        <title>Chloroplast acquisition without the gene transfer in kleptoplastic sea slugs, Plakobranchus ocellatus.</title>
        <authorList>
            <person name="Maeda T."/>
            <person name="Takahashi S."/>
            <person name="Yoshida T."/>
            <person name="Shimamura S."/>
            <person name="Takaki Y."/>
            <person name="Nagai Y."/>
            <person name="Toyoda A."/>
            <person name="Suzuki Y."/>
            <person name="Arimoto A."/>
            <person name="Ishii H."/>
            <person name="Satoh N."/>
            <person name="Nishiyama T."/>
            <person name="Hasebe M."/>
            <person name="Maruyama T."/>
            <person name="Minagawa J."/>
            <person name="Obokata J."/>
            <person name="Shigenobu S."/>
        </authorList>
    </citation>
    <scope>NUCLEOTIDE SEQUENCE [LARGE SCALE GENOMIC DNA]</scope>
</reference>
<dbReference type="AlphaFoldDB" id="A0AAV3ZMK9"/>
<evidence type="ECO:0000313" key="2">
    <source>
        <dbReference type="Proteomes" id="UP000735302"/>
    </source>
</evidence>
<sequence>MQWFRDFLNVVSRRKTWDVRSLHQTRLKRNLNVVELTGIEGEVNDDDDDDDDDDDVLGKLLIIRKSFLGNDDQ</sequence>
<comment type="caution">
    <text evidence="1">The sequence shown here is derived from an EMBL/GenBank/DDBJ whole genome shotgun (WGS) entry which is preliminary data.</text>
</comment>
<dbReference type="EMBL" id="BLXT01002679">
    <property type="protein sequence ID" value="GFN96436.1"/>
    <property type="molecule type" value="Genomic_DNA"/>
</dbReference>
<accession>A0AAV3ZMK9</accession>
<organism evidence="1 2">
    <name type="scientific">Plakobranchus ocellatus</name>
    <dbReference type="NCBI Taxonomy" id="259542"/>
    <lineage>
        <taxon>Eukaryota</taxon>
        <taxon>Metazoa</taxon>
        <taxon>Spiralia</taxon>
        <taxon>Lophotrochozoa</taxon>
        <taxon>Mollusca</taxon>
        <taxon>Gastropoda</taxon>
        <taxon>Heterobranchia</taxon>
        <taxon>Euthyneura</taxon>
        <taxon>Panpulmonata</taxon>
        <taxon>Sacoglossa</taxon>
        <taxon>Placobranchoidea</taxon>
        <taxon>Plakobranchidae</taxon>
        <taxon>Plakobranchus</taxon>
    </lineage>
</organism>
<dbReference type="Proteomes" id="UP000735302">
    <property type="component" value="Unassembled WGS sequence"/>
</dbReference>
<keyword evidence="2" id="KW-1185">Reference proteome</keyword>
<name>A0AAV3ZMK9_9GAST</name>